<protein>
    <submittedName>
        <fullName evidence="2">TIGR04219 family outer membrane beta-barrel protein</fullName>
    </submittedName>
</protein>
<evidence type="ECO:0000313" key="2">
    <source>
        <dbReference type="EMBL" id="MCK0537670.1"/>
    </source>
</evidence>
<keyword evidence="1" id="KW-0732">Signal</keyword>
<evidence type="ECO:0000313" key="3">
    <source>
        <dbReference type="Proteomes" id="UP001165524"/>
    </source>
</evidence>
<dbReference type="Proteomes" id="UP001165524">
    <property type="component" value="Unassembled WGS sequence"/>
</dbReference>
<evidence type="ECO:0000256" key="1">
    <source>
        <dbReference type="SAM" id="SignalP"/>
    </source>
</evidence>
<dbReference type="InterPro" id="IPR026387">
    <property type="entry name" value="OMP_w_GlyGly"/>
</dbReference>
<keyword evidence="3" id="KW-1185">Reference proteome</keyword>
<proteinExistence type="predicted"/>
<organism evidence="2 3">
    <name type="scientific">Alcanivorax quisquiliarum</name>
    <dbReference type="NCBI Taxonomy" id="2933565"/>
    <lineage>
        <taxon>Bacteria</taxon>
        <taxon>Pseudomonadati</taxon>
        <taxon>Pseudomonadota</taxon>
        <taxon>Gammaproteobacteria</taxon>
        <taxon>Oceanospirillales</taxon>
        <taxon>Alcanivoracaceae</taxon>
        <taxon>Alcanivorax</taxon>
    </lineage>
</organism>
<dbReference type="EMBL" id="JALKII010000004">
    <property type="protein sequence ID" value="MCK0537670.1"/>
    <property type="molecule type" value="Genomic_DNA"/>
</dbReference>
<name>A0ABT0E757_9GAMM</name>
<gene>
    <name evidence="2" type="ORF">MU846_08100</name>
</gene>
<accession>A0ABT0E757</accession>
<sequence>MRKACMALGLTLLAPAAYSAPLVDIYAGAYSWNAELSGTVSSGGDDISFDRDLDFDKTRENVLYIGLEHPIPVLPNVRLRHSEISDSARNTLSRQISFGGETFNVSDTVSSSYDLEMTDLTLYYSPLNNWVKLDLGLNVRRLEAEFNIASTTESARESASETIPMLHLAARGNLPFSGFYAGGEVNVVSYDGSKLQDTNVYLGWTSDFLLGVQVGYNRLDLELDDVSDLDSDFSLKGPYLALTFTF</sequence>
<dbReference type="NCBIfam" id="TIGR04219">
    <property type="entry name" value="OMP_w_GlyGly"/>
    <property type="match status" value="1"/>
</dbReference>
<feature type="chain" id="PRO_5047292877" evidence="1">
    <location>
        <begin position="20"/>
        <end position="246"/>
    </location>
</feature>
<comment type="caution">
    <text evidence="2">The sequence shown here is derived from an EMBL/GenBank/DDBJ whole genome shotgun (WGS) entry which is preliminary data.</text>
</comment>
<dbReference type="RefSeq" id="WP_246951494.1">
    <property type="nucleotide sequence ID" value="NZ_JALKII010000004.1"/>
</dbReference>
<reference evidence="2" key="1">
    <citation type="submission" date="2022-04" db="EMBL/GenBank/DDBJ databases">
        <title>Alcanivorax sp. CY1518 draft genome sequence.</title>
        <authorList>
            <person name="Zhao G."/>
            <person name="An M."/>
        </authorList>
    </citation>
    <scope>NUCLEOTIDE SEQUENCE</scope>
    <source>
        <strain evidence="2">CY1518</strain>
    </source>
</reference>
<feature type="signal peptide" evidence="1">
    <location>
        <begin position="1"/>
        <end position="19"/>
    </location>
</feature>